<keyword evidence="6 13" id="KW-0863">Zinc-finger</keyword>
<dbReference type="AlphaFoldDB" id="A0A7N4NG55"/>
<dbReference type="CTD" id="4194"/>
<evidence type="ECO:0000256" key="6">
    <source>
        <dbReference type="ARBA" id="ARBA00022771"/>
    </source>
</evidence>
<feature type="domain" description="RanBP2-type" evidence="15">
    <location>
        <begin position="324"/>
        <end position="353"/>
    </location>
</feature>
<dbReference type="Proteomes" id="UP000007648">
    <property type="component" value="Unassembled WGS sequence"/>
</dbReference>
<dbReference type="GO" id="GO:0071456">
    <property type="term" value="P:cellular response to hypoxia"/>
    <property type="evidence" value="ECO:0007669"/>
    <property type="project" value="Ensembl"/>
</dbReference>
<dbReference type="PIRSF" id="PIRSF500699">
    <property type="entry name" value="MDM4"/>
    <property type="match status" value="1"/>
</dbReference>
<dbReference type="SMART" id="SM00547">
    <property type="entry name" value="ZnF_RBZ"/>
    <property type="match status" value="1"/>
</dbReference>
<dbReference type="Gene3D" id="3.30.40.10">
    <property type="entry name" value="Zinc/RING finger domain, C3HC4 (zinc finger)"/>
    <property type="match status" value="1"/>
</dbReference>
<dbReference type="GO" id="GO:0017053">
    <property type="term" value="C:transcription repressor complex"/>
    <property type="evidence" value="ECO:0007669"/>
    <property type="project" value="Ensembl"/>
</dbReference>
<dbReference type="InterPro" id="IPR036443">
    <property type="entry name" value="Znf_RanBP2_sf"/>
</dbReference>
<organism evidence="17 18">
    <name type="scientific">Sarcophilus harrisii</name>
    <name type="common">Tasmanian devil</name>
    <name type="synonym">Sarcophilus laniarius</name>
    <dbReference type="NCBI Taxonomy" id="9305"/>
    <lineage>
        <taxon>Eukaryota</taxon>
        <taxon>Metazoa</taxon>
        <taxon>Chordata</taxon>
        <taxon>Craniata</taxon>
        <taxon>Vertebrata</taxon>
        <taxon>Euteleostomi</taxon>
        <taxon>Mammalia</taxon>
        <taxon>Metatheria</taxon>
        <taxon>Dasyuromorphia</taxon>
        <taxon>Dasyuridae</taxon>
        <taxon>Sarcophilus</taxon>
    </lineage>
</organism>
<dbReference type="InterPro" id="IPR015458">
    <property type="entry name" value="MDM4"/>
</dbReference>
<evidence type="ECO:0000256" key="14">
    <source>
        <dbReference type="SAM" id="MobiDB-lite"/>
    </source>
</evidence>
<dbReference type="InParanoid" id="A0A7N4NG55"/>
<gene>
    <name evidence="17" type="primary">MDM4</name>
</gene>
<feature type="region of interest" description="Disordered" evidence="14">
    <location>
        <begin position="1"/>
        <end position="21"/>
    </location>
</feature>
<keyword evidence="8" id="KW-0832">Ubl conjugation</keyword>
<dbReference type="GO" id="GO:0002039">
    <property type="term" value="F:p53 binding"/>
    <property type="evidence" value="ECO:0007669"/>
    <property type="project" value="TreeGrafter"/>
</dbReference>
<dbReference type="SUPFAM" id="SSF47592">
    <property type="entry name" value="SWIB/MDM2 domain"/>
    <property type="match status" value="1"/>
</dbReference>
<dbReference type="Pfam" id="PF00641">
    <property type="entry name" value="Zn_ribbon_RanBP"/>
    <property type="match status" value="1"/>
</dbReference>
<comment type="subcellular location">
    <subcellularLocation>
        <location evidence="1">Nucleus</location>
    </subcellularLocation>
</comment>
<evidence type="ECO:0000256" key="11">
    <source>
        <dbReference type="ARBA" id="ARBA00031309"/>
    </source>
</evidence>
<dbReference type="Pfam" id="PF13920">
    <property type="entry name" value="zf-C3HC4_3"/>
    <property type="match status" value="1"/>
</dbReference>
<comment type="similarity">
    <text evidence="2">Belongs to the MDM2/MDM4 family.</text>
</comment>
<keyword evidence="9" id="KW-0539">Nucleus</keyword>
<evidence type="ECO:0000313" key="17">
    <source>
        <dbReference type="Ensembl" id="ENSSHAP00000022748.1"/>
    </source>
</evidence>
<dbReference type="GeneID" id="100930617"/>
<dbReference type="Gene3D" id="1.10.245.10">
    <property type="entry name" value="SWIB/MDM2 domain"/>
    <property type="match status" value="1"/>
</dbReference>
<reference evidence="17 18" key="1">
    <citation type="journal article" date="2011" name="Proc. Natl. Acad. Sci. U.S.A.">
        <title>Genetic diversity and population structure of the endangered marsupial Sarcophilus harrisii (Tasmanian devil).</title>
        <authorList>
            <person name="Miller W."/>
            <person name="Hayes V.M."/>
            <person name="Ratan A."/>
            <person name="Petersen D.C."/>
            <person name="Wittekindt N.E."/>
            <person name="Miller J."/>
            <person name="Walenz B."/>
            <person name="Knight J."/>
            <person name="Qi J."/>
            <person name="Zhao F."/>
            <person name="Wang Q."/>
            <person name="Bedoya-Reina O.C."/>
            <person name="Katiyar N."/>
            <person name="Tomsho L.P."/>
            <person name="Kasson L.M."/>
            <person name="Hardie R.A."/>
            <person name="Woodbridge P."/>
            <person name="Tindall E.A."/>
            <person name="Bertelsen M.F."/>
            <person name="Dixon D."/>
            <person name="Pyecroft S."/>
            <person name="Helgen K.M."/>
            <person name="Lesk A.M."/>
            <person name="Pringle T.H."/>
            <person name="Patterson N."/>
            <person name="Zhang Y."/>
            <person name="Kreiss A."/>
            <person name="Woods G.M."/>
            <person name="Jones M.E."/>
            <person name="Schuster S.C."/>
        </authorList>
    </citation>
    <scope>NUCLEOTIDE SEQUENCE [LARGE SCALE GENOMIC DNA]</scope>
</reference>
<dbReference type="GO" id="GO:0016567">
    <property type="term" value="P:protein ubiquitination"/>
    <property type="evidence" value="ECO:0007669"/>
    <property type="project" value="TreeGrafter"/>
</dbReference>
<evidence type="ECO:0000256" key="12">
    <source>
        <dbReference type="ARBA" id="ARBA00032090"/>
    </source>
</evidence>
<evidence type="ECO:0000256" key="7">
    <source>
        <dbReference type="ARBA" id="ARBA00022833"/>
    </source>
</evidence>
<dbReference type="PROSITE" id="PS50199">
    <property type="entry name" value="ZF_RANBP2_2"/>
    <property type="match status" value="1"/>
</dbReference>
<dbReference type="CDD" id="cd16784">
    <property type="entry name" value="mRING-HC-C2H2C4_MDM4"/>
    <property type="match status" value="1"/>
</dbReference>
<evidence type="ECO:0000256" key="9">
    <source>
        <dbReference type="ARBA" id="ARBA00023242"/>
    </source>
</evidence>
<dbReference type="GO" id="GO:0050821">
    <property type="term" value="P:protein stabilization"/>
    <property type="evidence" value="ECO:0007669"/>
    <property type="project" value="Ensembl"/>
</dbReference>
<proteinExistence type="inferred from homology"/>
<dbReference type="CDD" id="cd17673">
    <property type="entry name" value="MDM4"/>
    <property type="match status" value="1"/>
</dbReference>
<feature type="compositionally biased region" description="Polar residues" evidence="14">
    <location>
        <begin position="162"/>
        <end position="172"/>
    </location>
</feature>
<dbReference type="InterPro" id="IPR013083">
    <property type="entry name" value="Znf_RING/FYVE/PHD"/>
</dbReference>
<feature type="region of interest" description="Disordered" evidence="14">
    <location>
        <begin position="149"/>
        <end position="196"/>
    </location>
</feature>
<dbReference type="PROSITE" id="PS51925">
    <property type="entry name" value="SWIB_MDM2"/>
    <property type="match status" value="1"/>
</dbReference>
<dbReference type="GO" id="GO:0000122">
    <property type="term" value="P:negative regulation of transcription by RNA polymerase II"/>
    <property type="evidence" value="ECO:0007669"/>
    <property type="project" value="Ensembl"/>
</dbReference>
<dbReference type="GO" id="GO:0042177">
    <property type="term" value="P:negative regulation of protein catabolic process"/>
    <property type="evidence" value="ECO:0007669"/>
    <property type="project" value="Ensembl"/>
</dbReference>
<name>A0A7N4NG55_SARHA</name>
<dbReference type="GO" id="GO:0005654">
    <property type="term" value="C:nucleoplasm"/>
    <property type="evidence" value="ECO:0007669"/>
    <property type="project" value="Ensembl"/>
</dbReference>
<evidence type="ECO:0000256" key="10">
    <source>
        <dbReference type="ARBA" id="ARBA00030149"/>
    </source>
</evidence>
<dbReference type="RefSeq" id="XP_003767658.2">
    <property type="nucleotide sequence ID" value="XM_003767610.4"/>
</dbReference>
<dbReference type="SUPFAM" id="SSF90209">
    <property type="entry name" value="Ran binding protein zinc finger-like"/>
    <property type="match status" value="1"/>
</dbReference>
<dbReference type="Gene3D" id="2.30.30.380">
    <property type="entry name" value="Zn-finger domain of Sec23/24"/>
    <property type="match status" value="1"/>
</dbReference>
<dbReference type="GO" id="GO:0065003">
    <property type="term" value="P:protein-containing complex assembly"/>
    <property type="evidence" value="ECO:0007669"/>
    <property type="project" value="Ensembl"/>
</dbReference>
<dbReference type="GO" id="GO:0019899">
    <property type="term" value="F:enzyme binding"/>
    <property type="evidence" value="ECO:0007669"/>
    <property type="project" value="Ensembl"/>
</dbReference>
<dbReference type="PANTHER" id="PTHR46858:SF12">
    <property type="entry name" value="PROTEIN MDM4"/>
    <property type="match status" value="1"/>
</dbReference>
<dbReference type="GO" id="GO:0061630">
    <property type="term" value="F:ubiquitin protein ligase activity"/>
    <property type="evidence" value="ECO:0007669"/>
    <property type="project" value="TreeGrafter"/>
</dbReference>
<dbReference type="FunCoup" id="A0A7N4NG55">
    <property type="interactions" value="2351"/>
</dbReference>
<dbReference type="InterPro" id="IPR036885">
    <property type="entry name" value="SWIB_MDM2_dom_sf"/>
</dbReference>
<keyword evidence="4" id="KW-0597">Phosphoprotein</keyword>
<dbReference type="PIRSF" id="PIRSF006748">
    <property type="entry name" value="p53_MDM_2/4"/>
    <property type="match status" value="1"/>
</dbReference>
<evidence type="ECO:0000256" key="8">
    <source>
        <dbReference type="ARBA" id="ARBA00022843"/>
    </source>
</evidence>
<evidence type="ECO:0000256" key="4">
    <source>
        <dbReference type="ARBA" id="ARBA00022553"/>
    </source>
</evidence>
<evidence type="ECO:0000313" key="18">
    <source>
        <dbReference type="Proteomes" id="UP000007648"/>
    </source>
</evidence>
<dbReference type="GeneTree" id="ENSGT00530000063539"/>
<evidence type="ECO:0000256" key="13">
    <source>
        <dbReference type="PROSITE-ProRule" id="PRU00322"/>
    </source>
</evidence>
<dbReference type="OrthoDB" id="24526at2759"/>
<dbReference type="InterPro" id="IPR003121">
    <property type="entry name" value="SWIB_MDM2_domain"/>
</dbReference>
<dbReference type="FunFam" id="1.10.245.10:FF:000002">
    <property type="entry name" value="E3 ubiquitin-protein ligase Mdm2"/>
    <property type="match status" value="1"/>
</dbReference>
<dbReference type="Ensembl" id="ENSSHAT00000048312.1">
    <property type="protein sequence ID" value="ENSSHAP00000022748.1"/>
    <property type="gene ID" value="ENSSHAG00000007767.2"/>
</dbReference>
<dbReference type="KEGG" id="shr:100930617"/>
<protein>
    <recommendedName>
        <fullName evidence="3">Protein Mdm4</fullName>
    </recommendedName>
    <alternativeName>
        <fullName evidence="12">Double minute 4 protein</fullName>
    </alternativeName>
    <alternativeName>
        <fullName evidence="11">Mdm2-like p53-binding protein</fullName>
    </alternativeName>
    <alternativeName>
        <fullName evidence="10">p53-binding protein Mdm4</fullName>
    </alternativeName>
</protein>
<dbReference type="PANTHER" id="PTHR46858">
    <property type="entry name" value="OS05G0521000 PROTEIN"/>
    <property type="match status" value="1"/>
</dbReference>
<dbReference type="GO" id="GO:0008270">
    <property type="term" value="F:zinc ion binding"/>
    <property type="evidence" value="ECO:0007669"/>
    <property type="project" value="UniProtKB-KW"/>
</dbReference>
<evidence type="ECO:0000256" key="2">
    <source>
        <dbReference type="ARBA" id="ARBA00005803"/>
    </source>
</evidence>
<evidence type="ECO:0000256" key="5">
    <source>
        <dbReference type="ARBA" id="ARBA00022723"/>
    </source>
</evidence>
<accession>A0A7N4NG55</accession>
<feature type="domain" description="DM2" evidence="16">
    <location>
        <begin position="52"/>
        <end position="135"/>
    </location>
</feature>
<reference evidence="17" key="2">
    <citation type="submission" date="2025-08" db="UniProtKB">
        <authorList>
            <consortium name="Ensembl"/>
        </authorList>
    </citation>
    <scope>IDENTIFICATION</scope>
</reference>
<keyword evidence="5" id="KW-0479">Metal-binding</keyword>
<dbReference type="InterPro" id="IPR016495">
    <property type="entry name" value="p53_neg-reg_MDM_2/4"/>
</dbReference>
<dbReference type="GO" id="GO:0043066">
    <property type="term" value="P:negative regulation of apoptotic process"/>
    <property type="evidence" value="ECO:0007669"/>
    <property type="project" value="InterPro"/>
</dbReference>
<reference evidence="17" key="3">
    <citation type="submission" date="2025-09" db="UniProtKB">
        <authorList>
            <consortium name="Ensembl"/>
        </authorList>
    </citation>
    <scope>IDENTIFICATION</scope>
</reference>
<dbReference type="InterPro" id="IPR001876">
    <property type="entry name" value="Znf_RanBP2"/>
</dbReference>
<keyword evidence="18" id="KW-1185">Reference proteome</keyword>
<dbReference type="PROSITE" id="PS01358">
    <property type="entry name" value="ZF_RANBP2_1"/>
    <property type="match status" value="1"/>
</dbReference>
<evidence type="ECO:0000256" key="1">
    <source>
        <dbReference type="ARBA" id="ARBA00004123"/>
    </source>
</evidence>
<evidence type="ECO:0000259" key="16">
    <source>
        <dbReference type="PROSITE" id="PS51925"/>
    </source>
</evidence>
<dbReference type="GO" id="GO:0030330">
    <property type="term" value="P:DNA damage response, signal transduction by p53 class mediator"/>
    <property type="evidence" value="ECO:0007669"/>
    <property type="project" value="Ensembl"/>
</dbReference>
<evidence type="ECO:0000256" key="3">
    <source>
        <dbReference type="ARBA" id="ARBA00016815"/>
    </source>
</evidence>
<dbReference type="GO" id="GO:0051726">
    <property type="term" value="P:regulation of cell cycle"/>
    <property type="evidence" value="ECO:0007669"/>
    <property type="project" value="InterPro"/>
</dbReference>
<sequence length="515" mass="57953">MSERRRPDLGPRRRKSTTPTDCNFTAKMSLSSITAHCSASENACRISPGQVNQVRPKLPLLKILQAAGAQGEMFTMKEVMHYLGQYIMVKQLYDQQEQHMVYCGGDLLGELLGLQSFSVKDPSPLYDMLRKNLVTATVTDAAQTLALAQDQSMDIPSRDQLKQGTEGISNPRNGPEEGDVPALSTSQHKCRNPRSDEDLIENLTPNKSPRLDLVFEEWDVAGLPWWFLGNLRNNYTPRSNGSTDLQTNQDIDTAIVSDTTDDLWFLNESGSEQLNVAVKVEAPDNEQASEGGKEGDKKLIEVRIFDDLEDSQCLSDDTDTEVTSEGEWQCTKCKKFNSPSKRYCFRCWALRKDWYSDCPKLSHSLSVSNIPAMPVKKDDPGIDVPDCRRTISDPLVRPKEPFKMEEKPKLLDPCSSVEFLDLAQSSESQETISSIEEQPDNLYEQNTDTEAMENCKNLCKPCKLCEKRPRDGNIIHGRTAHLVVCFRCAKRLKKTRAPCPICKKSIQMVIKIFVA</sequence>
<keyword evidence="7" id="KW-0862">Zinc</keyword>
<feature type="compositionally biased region" description="Basic and acidic residues" evidence="14">
    <location>
        <begin position="1"/>
        <end position="11"/>
    </location>
</feature>
<evidence type="ECO:0000259" key="15">
    <source>
        <dbReference type="PROSITE" id="PS50199"/>
    </source>
</evidence>